<dbReference type="SUPFAM" id="SSF52210">
    <property type="entry name" value="Succinyl-CoA synthetase domains"/>
    <property type="match status" value="2"/>
</dbReference>
<keyword evidence="3" id="KW-1185">Reference proteome</keyword>
<sequence>MLSTLSKTVAGKLVTAQNLAVFPTMGLRTLSTETKARLAEHLGYNPVAIPDAGYKYTDTESIIDRANLVQYSVDPAVRPTEVLPNTKKIDAILERALHRTTKYLHEHEAYEVLAAAGVTIPEHYFHPMTDTLDMLKKKLDPKKKYVAKAMIPGCIHKTDVGGVAFNITRDNCNETLKDFAKKFNTDPAGIDGVLFAEQLDFKKGGLGGGEMLLSSYEDPFFGPTIAFGVGGTVVEYAKDVFRDGKSTFFVPAFVDIDTVQDEFRKFPIVEQLDGKVRGVSKTVDFDKELLPTIRGIQALVRQYSKHNPQSKYVIEEIEVNPMVAGANGGLFALDGVLSVRLNENYGKEPEKPLYHANKPLEQVDALLHARSVCVVGCSTKNASNPCNVIMSKFKDNANVPDEAIYPLHKSADAIQDVPAVPSFDALLEARNGDPVDCLVVGVPAAAAHGVMKEAMLKNVARSILIISGGFGETEGGKEWEEDLKQTLASLPHDRRPVINGPNTLGCNADGWETIFTPGSKSSWTGRGVPHAAVICQSGAFMITRRSDMADTVAPRVSVSTGNQLDLSVTDFLEHMLNDPQYEDVSTFGLYVEGFQDTDGLRLMKLVSEAAQMGRYVVLYKAGRTKAGQDATAGHTASIAGDYSMIKHMVEMAGGIVADDVTEFEQTMMLTTMIGDELRAGIKAKGDRAKVRVAGLSNAGFEKCAIADHLAEGGRTDLVDYTPEGMKLIADIYQKNKIGSIVDIDRVLDTTPMFGDVGYDELFRTLLSMPEVDVGFFSMVPETGNLHTLPPGWSDFDEDLAREDSIVQKILKIRTESHKPFLVVAESGWKYEPMAAMLNLSGVPTFRHADQAAKVLSKVINSIRV</sequence>
<dbReference type="AlphaFoldDB" id="A0A8J6B0F5"/>
<proteinExistence type="predicted"/>
<reference evidence="2" key="1">
    <citation type="submission" date="2021-05" db="EMBL/GenBank/DDBJ databases">
        <title>A free-living protist that lacks canonical eukaryotic 1 DNA replication and segregation systems.</title>
        <authorList>
            <person name="Salas-Leiva D.E."/>
            <person name="Tromer E.C."/>
            <person name="Curtis B.A."/>
            <person name="Jerlstrom-Hultqvist J."/>
            <person name="Kolisko M."/>
            <person name="Yi Z."/>
            <person name="Salas-Leiva J.S."/>
            <person name="Gallot-Lavallee L."/>
            <person name="Kops G.J.P.L."/>
            <person name="Archibald J.M."/>
            <person name="Simpson A.G.B."/>
            <person name="Roger A.J."/>
        </authorList>
    </citation>
    <scope>NUCLEOTIDE SEQUENCE</scope>
    <source>
        <strain evidence="2">BICM</strain>
    </source>
</reference>
<dbReference type="SMART" id="SM00881">
    <property type="entry name" value="CoA_binding"/>
    <property type="match status" value="1"/>
</dbReference>
<dbReference type="SUPFAM" id="SSF56059">
    <property type="entry name" value="Glutathione synthetase ATP-binding domain-like"/>
    <property type="match status" value="1"/>
</dbReference>
<dbReference type="Pfam" id="PF13549">
    <property type="entry name" value="ATP-grasp_5"/>
    <property type="match status" value="1"/>
</dbReference>
<dbReference type="Pfam" id="PF13607">
    <property type="entry name" value="Succ_CoA_lig"/>
    <property type="match status" value="1"/>
</dbReference>
<evidence type="ECO:0000259" key="1">
    <source>
        <dbReference type="SMART" id="SM00881"/>
    </source>
</evidence>
<protein>
    <submittedName>
        <fullName evidence="2">CoA-binding domain containing protein</fullName>
    </submittedName>
</protein>
<dbReference type="Proteomes" id="UP000717585">
    <property type="component" value="Unassembled WGS sequence"/>
</dbReference>
<dbReference type="InterPro" id="IPR003781">
    <property type="entry name" value="CoA-bd"/>
</dbReference>
<dbReference type="Gene3D" id="3.40.50.261">
    <property type="entry name" value="Succinyl-CoA synthetase domains"/>
    <property type="match status" value="2"/>
</dbReference>
<evidence type="ECO:0000313" key="3">
    <source>
        <dbReference type="Proteomes" id="UP000717585"/>
    </source>
</evidence>
<dbReference type="Gene3D" id="3.30.1490.20">
    <property type="entry name" value="ATP-grasp fold, A domain"/>
    <property type="match status" value="1"/>
</dbReference>
<dbReference type="PANTHER" id="PTHR42793:SF1">
    <property type="entry name" value="PEPTIDYL-LYSINE N-ACETYLTRANSFERASE PATZ"/>
    <property type="match status" value="1"/>
</dbReference>
<dbReference type="PANTHER" id="PTHR42793">
    <property type="entry name" value="COA BINDING DOMAIN CONTAINING PROTEIN"/>
    <property type="match status" value="1"/>
</dbReference>
<dbReference type="InterPro" id="IPR032875">
    <property type="entry name" value="Succ_CoA_lig_flav_dom"/>
</dbReference>
<dbReference type="Gene3D" id="3.30.470.20">
    <property type="entry name" value="ATP-grasp fold, B domain"/>
    <property type="match status" value="1"/>
</dbReference>
<comment type="caution">
    <text evidence="2">The sequence shown here is derived from an EMBL/GenBank/DDBJ whole genome shotgun (WGS) entry which is preliminary data.</text>
</comment>
<accession>A0A8J6B0F5</accession>
<dbReference type="Gene3D" id="3.40.50.720">
    <property type="entry name" value="NAD(P)-binding Rossmann-like Domain"/>
    <property type="match status" value="1"/>
</dbReference>
<dbReference type="InterPro" id="IPR013815">
    <property type="entry name" value="ATP_grasp_subdomain_1"/>
</dbReference>
<organism evidence="2 3">
    <name type="scientific">Carpediemonas membranifera</name>
    <dbReference type="NCBI Taxonomy" id="201153"/>
    <lineage>
        <taxon>Eukaryota</taxon>
        <taxon>Metamonada</taxon>
        <taxon>Carpediemonas-like organisms</taxon>
        <taxon>Carpediemonas</taxon>
    </lineage>
</organism>
<dbReference type="SUPFAM" id="SSF51735">
    <property type="entry name" value="NAD(P)-binding Rossmann-fold domains"/>
    <property type="match status" value="1"/>
</dbReference>
<evidence type="ECO:0000313" key="2">
    <source>
        <dbReference type="EMBL" id="KAG9390332.1"/>
    </source>
</evidence>
<name>A0A8J6B0F5_9EUKA</name>
<dbReference type="OrthoDB" id="10260108at2759"/>
<dbReference type="GO" id="GO:0005524">
    <property type="term" value="F:ATP binding"/>
    <property type="evidence" value="ECO:0007669"/>
    <property type="project" value="InterPro"/>
</dbReference>
<gene>
    <name evidence="2" type="ORF">J8273_7675</name>
</gene>
<dbReference type="EMBL" id="JAHDYR010000064">
    <property type="protein sequence ID" value="KAG9390332.1"/>
    <property type="molecule type" value="Genomic_DNA"/>
</dbReference>
<dbReference type="InterPro" id="IPR016102">
    <property type="entry name" value="Succinyl-CoA_synth-like"/>
</dbReference>
<dbReference type="Pfam" id="PF13380">
    <property type="entry name" value="CoA_binding_2"/>
    <property type="match status" value="1"/>
</dbReference>
<feature type="domain" description="CoA-binding" evidence="1">
    <location>
        <begin position="366"/>
        <end position="470"/>
    </location>
</feature>
<dbReference type="InterPro" id="IPR036291">
    <property type="entry name" value="NAD(P)-bd_dom_sf"/>
</dbReference>